<reference evidence="1" key="1">
    <citation type="submission" date="2022-08" db="EMBL/GenBank/DDBJ databases">
        <authorList>
            <person name="Gutierrez-Valencia J."/>
        </authorList>
    </citation>
    <scope>NUCLEOTIDE SEQUENCE</scope>
</reference>
<sequence length="167" mass="18801">MRALFYDCDAAQSLSVGDGWEVQYDSYIKSLPISTWGQLKFLDSSTRSLSFRAISLQVISSSSVNFKLQHQPASPEKQEQIKHDFSSSNQQQCCTYSIQLSNYARRRLDAMSFAEVLGETNTDSLLGEDFMAAISSRCFHEASRLDLISSYCASFSWNFSKHSLNSS</sequence>
<proteinExistence type="predicted"/>
<accession>A0AAV0IMM6</accession>
<evidence type="ECO:0000313" key="2">
    <source>
        <dbReference type="Proteomes" id="UP001154282"/>
    </source>
</evidence>
<protein>
    <submittedName>
        <fullName evidence="1">Uncharacterized protein</fullName>
    </submittedName>
</protein>
<dbReference type="EMBL" id="CAMGYJ010000004">
    <property type="protein sequence ID" value="CAI0398821.1"/>
    <property type="molecule type" value="Genomic_DNA"/>
</dbReference>
<dbReference type="Proteomes" id="UP001154282">
    <property type="component" value="Unassembled WGS sequence"/>
</dbReference>
<dbReference type="AlphaFoldDB" id="A0AAV0IMM6"/>
<name>A0AAV0IMM6_9ROSI</name>
<comment type="caution">
    <text evidence="1">The sequence shown here is derived from an EMBL/GenBank/DDBJ whole genome shotgun (WGS) entry which is preliminary data.</text>
</comment>
<evidence type="ECO:0000313" key="1">
    <source>
        <dbReference type="EMBL" id="CAI0398821.1"/>
    </source>
</evidence>
<organism evidence="1 2">
    <name type="scientific">Linum tenue</name>
    <dbReference type="NCBI Taxonomy" id="586396"/>
    <lineage>
        <taxon>Eukaryota</taxon>
        <taxon>Viridiplantae</taxon>
        <taxon>Streptophyta</taxon>
        <taxon>Embryophyta</taxon>
        <taxon>Tracheophyta</taxon>
        <taxon>Spermatophyta</taxon>
        <taxon>Magnoliopsida</taxon>
        <taxon>eudicotyledons</taxon>
        <taxon>Gunneridae</taxon>
        <taxon>Pentapetalae</taxon>
        <taxon>rosids</taxon>
        <taxon>fabids</taxon>
        <taxon>Malpighiales</taxon>
        <taxon>Linaceae</taxon>
        <taxon>Linum</taxon>
    </lineage>
</organism>
<keyword evidence="2" id="KW-1185">Reference proteome</keyword>
<gene>
    <name evidence="1" type="ORF">LITE_LOCUS10049</name>
</gene>
<feature type="non-terminal residue" evidence="1">
    <location>
        <position position="167"/>
    </location>
</feature>